<dbReference type="Pfam" id="PF03704">
    <property type="entry name" value="BTAD"/>
    <property type="match status" value="1"/>
</dbReference>
<keyword evidence="3" id="KW-0238">DNA-binding</keyword>
<protein>
    <submittedName>
        <fullName evidence="8">Transcriptional regulatory protein EmbR</fullName>
    </submittedName>
</protein>
<dbReference type="InterPro" id="IPR015943">
    <property type="entry name" value="WD40/YVTN_repeat-like_dom_sf"/>
</dbReference>
<dbReference type="PANTHER" id="PTHR35807">
    <property type="entry name" value="TRANSCRIPTIONAL REGULATOR REDD-RELATED"/>
    <property type="match status" value="1"/>
</dbReference>
<dbReference type="SUPFAM" id="SSF46894">
    <property type="entry name" value="C-terminal effector domain of the bipartite response regulators"/>
    <property type="match status" value="1"/>
</dbReference>
<evidence type="ECO:0000313" key="8">
    <source>
        <dbReference type="EMBL" id="KJL43450.1"/>
    </source>
</evidence>
<evidence type="ECO:0000256" key="1">
    <source>
        <dbReference type="ARBA" id="ARBA00005820"/>
    </source>
</evidence>
<evidence type="ECO:0000256" key="2">
    <source>
        <dbReference type="ARBA" id="ARBA00023015"/>
    </source>
</evidence>
<organism evidence="8 9">
    <name type="scientific">Microbacterium trichothecenolyticum</name>
    <name type="common">Aureobacterium trichothecenolyticum</name>
    <dbReference type="NCBI Taxonomy" id="69370"/>
    <lineage>
        <taxon>Bacteria</taxon>
        <taxon>Bacillati</taxon>
        <taxon>Actinomycetota</taxon>
        <taxon>Actinomycetes</taxon>
        <taxon>Micrococcales</taxon>
        <taxon>Microbacteriaceae</taxon>
        <taxon>Microbacterium</taxon>
    </lineage>
</organism>
<keyword evidence="9" id="KW-1185">Reference proteome</keyword>
<dbReference type="InterPro" id="IPR001867">
    <property type="entry name" value="OmpR/PhoB-type_DNA-bd"/>
</dbReference>
<dbReference type="SUPFAM" id="SSF50998">
    <property type="entry name" value="Quinoprotein alcohol dehydrogenase-like"/>
    <property type="match status" value="1"/>
</dbReference>
<dbReference type="InterPro" id="IPR016032">
    <property type="entry name" value="Sig_transdc_resp-reg_C-effctor"/>
</dbReference>
<dbReference type="Gene3D" id="1.10.10.10">
    <property type="entry name" value="Winged helix-like DNA-binding domain superfamily/Winged helix DNA-binding domain"/>
    <property type="match status" value="1"/>
</dbReference>
<comment type="caution">
    <text evidence="8">The sequence shown here is derived from an EMBL/GenBank/DDBJ whole genome shotgun (WGS) entry which is preliminary data.</text>
</comment>
<dbReference type="Gene3D" id="1.25.40.10">
    <property type="entry name" value="Tetratricopeptide repeat domain"/>
    <property type="match status" value="1"/>
</dbReference>
<proteinExistence type="inferred from homology"/>
<feature type="coiled-coil region" evidence="5">
    <location>
        <begin position="626"/>
        <end position="653"/>
    </location>
</feature>
<keyword evidence="2" id="KW-0805">Transcription regulation</keyword>
<keyword evidence="4" id="KW-0804">Transcription</keyword>
<reference evidence="8 9" key="1">
    <citation type="submission" date="2015-02" db="EMBL/GenBank/DDBJ databases">
        <title>Draft genome sequences of ten Microbacterium spp. with emphasis on heavy metal contaminated environments.</title>
        <authorList>
            <person name="Corretto E."/>
        </authorList>
    </citation>
    <scope>NUCLEOTIDE SEQUENCE [LARGE SCALE GENOMIC DNA]</scope>
    <source>
        <strain evidence="8 9">DSM 8608</strain>
    </source>
</reference>
<name>A0A0M2HGK9_MICTR</name>
<dbReference type="OrthoDB" id="134501at2"/>
<evidence type="ECO:0000256" key="3">
    <source>
        <dbReference type="ARBA" id="ARBA00023125"/>
    </source>
</evidence>
<dbReference type="EMBL" id="JYJA01000031">
    <property type="protein sequence ID" value="KJL43450.1"/>
    <property type="molecule type" value="Genomic_DNA"/>
</dbReference>
<comment type="similarity">
    <text evidence="1">Belongs to the AfsR/DnrI/RedD regulatory family.</text>
</comment>
<keyword evidence="5" id="KW-0175">Coiled coil</keyword>
<evidence type="ECO:0000256" key="4">
    <source>
        <dbReference type="ARBA" id="ARBA00023163"/>
    </source>
</evidence>
<dbReference type="RefSeq" id="WP_084695511.1">
    <property type="nucleotide sequence ID" value="NZ_JYJA01000031.1"/>
</dbReference>
<dbReference type="SMART" id="SM00862">
    <property type="entry name" value="Trans_reg_C"/>
    <property type="match status" value="1"/>
</dbReference>
<dbReference type="SUPFAM" id="SSF48452">
    <property type="entry name" value="TPR-like"/>
    <property type="match status" value="1"/>
</dbReference>
<feature type="domain" description="OmpR/PhoB-type" evidence="6">
    <location>
        <begin position="12"/>
        <end position="83"/>
    </location>
</feature>
<dbReference type="Pfam" id="PF00486">
    <property type="entry name" value="Trans_reg_C"/>
    <property type="match status" value="1"/>
</dbReference>
<dbReference type="InterPro" id="IPR005158">
    <property type="entry name" value="BTAD"/>
</dbReference>
<dbReference type="SUPFAM" id="SSF52540">
    <property type="entry name" value="P-loop containing nucleoside triphosphate hydrolases"/>
    <property type="match status" value="1"/>
</dbReference>
<gene>
    <name evidence="8" type="primary">embR</name>
    <name evidence="8" type="ORF">RS82_01506</name>
</gene>
<dbReference type="Gene3D" id="2.130.10.10">
    <property type="entry name" value="YVTN repeat-like/Quinoprotein amine dehydrogenase"/>
    <property type="match status" value="2"/>
</dbReference>
<dbReference type="GO" id="GO:0006355">
    <property type="term" value="P:regulation of DNA-templated transcription"/>
    <property type="evidence" value="ECO:0007669"/>
    <property type="project" value="InterPro"/>
</dbReference>
<dbReference type="InterPro" id="IPR036388">
    <property type="entry name" value="WH-like_DNA-bd_sf"/>
</dbReference>
<dbReference type="SMART" id="SM01043">
    <property type="entry name" value="BTAD"/>
    <property type="match status" value="1"/>
</dbReference>
<evidence type="ECO:0000313" key="9">
    <source>
        <dbReference type="Proteomes" id="UP000034098"/>
    </source>
</evidence>
<sequence length="1412" mass="150031">MAIRVLGPLDTGTEQTLSPRERVVLAALIVRAGRTVAPGDLAQACWGEDPPRTWPQQVKTCVARIRAGLGSAAIVTRGSEYSLGIDPATIDAFEFERLVSSARQHALHDEHDRAVDAYRRALELWRGEPYAELADWEPAAVEAERLIEIRDSAQEELLEARLAEGEHRAVIADAERLVRAAPLREDRWAILAIANYRAGRQAEALATVRAARVRLAEELGIDIGPRLGELESSMLQQDPALMLVKTQHRVSDSCPYRGLAAYSIVDADEFFGREGDIDTLLQRVRPGTLTAVVGASGSGKSSLVFAGLLPHASEGRRVAVVTAGREAAAHLRARIEQRGADDIVVVDQSEALFQLPEQEREELCTLVAGVLAAGSAVVLTLRSDFLDRATGLPHIGTLIGRGVYAIGPLSLAGLREAIEYPATRAGLRLEPGLVELVVRDADDRRSTLPHVSHALVETWIRREGATLTVAGYEASGGIVGAIAQSAESLYRSLDDEDAGACRSLMLRLVHRGVDGASVRRTAQLAPLVADPARRRVLDRLVTARLLATDGDEVSVAHEAVATAWPRLDGWLEEDAEGARLVATVATAAELWSGAGRRDEDLLRGARLHAALDWRDEAQPDLTAVERELLDASAEREQDEVRELGERAAREKRSNRRLRWAVGGAGVLLVAAIVGGSLAAIRGGEAQVAAENASVEALVATSLSLLDQDREAAALLAAEAYRRWPEDPRTRSALWGVMTNSGGVVAVHHGGDASVPWLDVVPGTDTAVRVSVAPADPTASIVDIVDVATGESLRVLDTALPAAEGASERSVSVSPDGSVAAISVFVHPDPPADDTCCWTHLSVIDLATGGSRPEIDVVHAILTTGAAWDAASRNFFMADANTADLISVDATSGVVRASSGWASSAQQPLNQVQFYAAPAVIDDRLVAVGAGHEIRMYDQHSLALTRTIPFDDDRSSEALITDGRGGLVAAGWDGTVRIAPDGTVAWRRYGDATATCVALHLASADTIACGSYGGLSLLDLDTGEPTGAGAPLQYNRKAFFDTIDDESLLAFPTVPAVWLRWRIDGGGAGADVVAKGRELLEGPEAGGSLVVTQPSGGGSMQLWDIDRDVPVGKESARIIPLGSGVVARFAEYEPGPLFARYEPRWGRPTLERVSTEEEIPLRIPDLPDSVTLFPGGWATPAFAAWPEGVVAFDPSTGRALGPIVTPPEGRFATVTSVSETPDSTLAVITWWNEERAASETGVFDFTTGELLARGLFGLEGSLAVDDDRMIGVAADDARIYDLRTLEPLVALPRAAGGGNRIGVSADGRTLLNVGYNNTLTLYDLAGNVALAAPLDGRADATRISGGFLTADGQTLMEALPNGIRIWDLRARQQATQACALAGRELTADEWSTYFAGEEQVKTCTALVSAAATD</sequence>
<dbReference type="InterPro" id="IPR027417">
    <property type="entry name" value="P-loop_NTPase"/>
</dbReference>
<dbReference type="Pfam" id="PF20703">
    <property type="entry name" value="nSTAND1"/>
    <property type="match status" value="1"/>
</dbReference>
<dbReference type="InterPro" id="IPR051677">
    <property type="entry name" value="AfsR-DnrI-RedD_regulator"/>
</dbReference>
<dbReference type="Gene3D" id="3.40.50.300">
    <property type="entry name" value="P-loop containing nucleotide triphosphate hydrolases"/>
    <property type="match status" value="1"/>
</dbReference>
<dbReference type="SUPFAM" id="SSF69322">
    <property type="entry name" value="Tricorn protease domain 2"/>
    <property type="match status" value="1"/>
</dbReference>
<dbReference type="GO" id="GO:0000160">
    <property type="term" value="P:phosphorelay signal transduction system"/>
    <property type="evidence" value="ECO:0007669"/>
    <property type="project" value="InterPro"/>
</dbReference>
<evidence type="ECO:0000259" key="7">
    <source>
        <dbReference type="SMART" id="SM01043"/>
    </source>
</evidence>
<dbReference type="PATRIC" id="fig|69370.6.peg.1540"/>
<dbReference type="InterPro" id="IPR049052">
    <property type="entry name" value="nSTAND1"/>
</dbReference>
<dbReference type="GO" id="GO:0003677">
    <property type="term" value="F:DNA binding"/>
    <property type="evidence" value="ECO:0007669"/>
    <property type="project" value="UniProtKB-KW"/>
</dbReference>
<dbReference type="CDD" id="cd15831">
    <property type="entry name" value="BTAD"/>
    <property type="match status" value="1"/>
</dbReference>
<evidence type="ECO:0000259" key="6">
    <source>
        <dbReference type="SMART" id="SM00862"/>
    </source>
</evidence>
<feature type="domain" description="Bacterial transcriptional activator" evidence="7">
    <location>
        <begin position="90"/>
        <end position="235"/>
    </location>
</feature>
<dbReference type="PANTHER" id="PTHR35807:SF1">
    <property type="entry name" value="TRANSCRIPTIONAL REGULATOR REDD"/>
    <property type="match status" value="1"/>
</dbReference>
<dbReference type="InterPro" id="IPR011047">
    <property type="entry name" value="Quinoprotein_ADH-like_sf"/>
</dbReference>
<dbReference type="Proteomes" id="UP000034098">
    <property type="component" value="Unassembled WGS sequence"/>
</dbReference>
<evidence type="ECO:0000256" key="5">
    <source>
        <dbReference type="SAM" id="Coils"/>
    </source>
</evidence>
<accession>A0A0M2HGK9</accession>
<dbReference type="InterPro" id="IPR011990">
    <property type="entry name" value="TPR-like_helical_dom_sf"/>
</dbReference>